<gene>
    <name evidence="2" type="ORF">BLLFYP82_01966</name>
</gene>
<reference evidence="2" key="1">
    <citation type="submission" date="2019-11" db="EMBL/GenBank/DDBJ databases">
        <authorList>
            <person name="Feng L."/>
        </authorList>
    </citation>
    <scope>NUCLEOTIDE SEQUENCE</scope>
    <source>
        <strain evidence="2">BlongumLFYP82</strain>
    </source>
</reference>
<organism evidence="2">
    <name type="scientific">Bifidobacterium longum</name>
    <dbReference type="NCBI Taxonomy" id="216816"/>
    <lineage>
        <taxon>Bacteria</taxon>
        <taxon>Bacillati</taxon>
        <taxon>Actinomycetota</taxon>
        <taxon>Actinomycetes</taxon>
        <taxon>Bifidobacteriales</taxon>
        <taxon>Bifidobacteriaceae</taxon>
        <taxon>Bifidobacterium</taxon>
    </lineage>
</organism>
<dbReference type="AlphaFoldDB" id="A0A6N2UHQ3"/>
<sequence length="269" mass="29278">MSELFRLPFRSIPFTIETMVRISVGSPTHHTSGRLYGVFFEDINHGADGGLNANMVNNYSFDGVYLDHHTWRMAGAERWRTQADSLRFWDFINCSAASLGSEIRGIHGQRVTTDCPAPPIHAHSRYARITSDVPSETGPAYLENLGYNGSGDNGGGPAFSIVADHTYSASLAVRPVHGRAELSVGVVDRYGLPLTSTTRLSYIVDADPLDDTEETGLRQDDGADAQDSGVSISPDPSDGAIAIGRDGWYRFNADVTGLNTDYGKLPYHH</sequence>
<evidence type="ECO:0000313" key="2">
    <source>
        <dbReference type="EMBL" id="VYT17108.1"/>
    </source>
</evidence>
<name>A0A6N2UHQ3_BIFLN</name>
<proteinExistence type="predicted"/>
<protein>
    <submittedName>
        <fullName evidence="2">Uncharacterized protein</fullName>
    </submittedName>
</protein>
<dbReference type="EMBL" id="CACRSV010000033">
    <property type="protein sequence ID" value="VYT17108.1"/>
    <property type="molecule type" value="Genomic_DNA"/>
</dbReference>
<accession>A0A6N2UHQ3</accession>
<evidence type="ECO:0000256" key="1">
    <source>
        <dbReference type="SAM" id="MobiDB-lite"/>
    </source>
</evidence>
<feature type="region of interest" description="Disordered" evidence="1">
    <location>
        <begin position="211"/>
        <end position="238"/>
    </location>
</feature>